<dbReference type="PANTHER" id="PTHR43441">
    <property type="entry name" value="RIBOSOMAL-PROTEIN-SERINE ACETYLTRANSFERASE"/>
    <property type="match status" value="1"/>
</dbReference>
<dbReference type="InterPro" id="IPR000182">
    <property type="entry name" value="GNAT_dom"/>
</dbReference>
<evidence type="ECO:0000259" key="1">
    <source>
        <dbReference type="PROSITE" id="PS51186"/>
    </source>
</evidence>
<comment type="caution">
    <text evidence="2">The sequence shown here is derived from an EMBL/GenBank/DDBJ whole genome shotgun (WGS) entry which is preliminary data.</text>
</comment>
<dbReference type="RefSeq" id="WP_378162921.1">
    <property type="nucleotide sequence ID" value="NZ_JBHSBU010000001.1"/>
</dbReference>
<keyword evidence="2" id="KW-0808">Transferase</keyword>
<dbReference type="EC" id="2.3.-.-" evidence="2"/>
<reference evidence="3" key="1">
    <citation type="journal article" date="2019" name="Int. J. Syst. Evol. Microbiol.">
        <title>The Global Catalogue of Microorganisms (GCM) 10K type strain sequencing project: providing services to taxonomists for standard genome sequencing and annotation.</title>
        <authorList>
            <consortium name="The Broad Institute Genomics Platform"/>
            <consortium name="The Broad Institute Genome Sequencing Center for Infectious Disease"/>
            <person name="Wu L."/>
            <person name="Ma J."/>
        </authorList>
    </citation>
    <scope>NUCLEOTIDE SEQUENCE [LARGE SCALE GENOMIC DNA]</scope>
    <source>
        <strain evidence="3">LMG 29894</strain>
    </source>
</reference>
<dbReference type="InterPro" id="IPR051908">
    <property type="entry name" value="Ribosomal_N-acetyltransferase"/>
</dbReference>
<keyword evidence="3" id="KW-1185">Reference proteome</keyword>
<dbReference type="PANTHER" id="PTHR43441:SF3">
    <property type="entry name" value="ACETYLTRANSFERASE"/>
    <property type="match status" value="1"/>
</dbReference>
<proteinExistence type="predicted"/>
<dbReference type="GO" id="GO:0016746">
    <property type="term" value="F:acyltransferase activity"/>
    <property type="evidence" value="ECO:0007669"/>
    <property type="project" value="UniProtKB-KW"/>
</dbReference>
<dbReference type="PROSITE" id="PS51186">
    <property type="entry name" value="GNAT"/>
    <property type="match status" value="1"/>
</dbReference>
<dbReference type="InterPro" id="IPR016181">
    <property type="entry name" value="Acyl_CoA_acyltransferase"/>
</dbReference>
<dbReference type="SUPFAM" id="SSF55729">
    <property type="entry name" value="Acyl-CoA N-acyltransferases (Nat)"/>
    <property type="match status" value="1"/>
</dbReference>
<dbReference type="Pfam" id="PF13302">
    <property type="entry name" value="Acetyltransf_3"/>
    <property type="match status" value="1"/>
</dbReference>
<accession>A0ABV8MML8</accession>
<name>A0ABV8MML8_9NEIS</name>
<keyword evidence="2" id="KW-0012">Acyltransferase</keyword>
<evidence type="ECO:0000313" key="3">
    <source>
        <dbReference type="Proteomes" id="UP001595791"/>
    </source>
</evidence>
<dbReference type="Proteomes" id="UP001595791">
    <property type="component" value="Unassembled WGS sequence"/>
</dbReference>
<sequence length="185" mass="20766">MSSLLPIDLPTQFETERLLVRSPLPGDGMALYEAICASLPQLRAWPTSLLWAQAEPCPQRAEQNCCEALAKWQRGEDLWMLIWDKQSGQLAGCSGLHQLNWAMRRGEIGWWGNTPLLGQGRIREAVRGVLDFAFSRCAMRRVSCVTHVDNLRSRHLAEQAGMLQEGVLRAWYPDGDAMLYGCVAP</sequence>
<feature type="domain" description="N-acetyltransferase" evidence="1">
    <location>
        <begin position="29"/>
        <end position="185"/>
    </location>
</feature>
<evidence type="ECO:0000313" key="2">
    <source>
        <dbReference type="EMBL" id="MFC4159304.1"/>
    </source>
</evidence>
<gene>
    <name evidence="2" type="ORF">ACFOW7_08035</name>
</gene>
<dbReference type="EMBL" id="JBHSBU010000001">
    <property type="protein sequence ID" value="MFC4159304.1"/>
    <property type="molecule type" value="Genomic_DNA"/>
</dbReference>
<organism evidence="2 3">
    <name type="scientific">Chitinimonas lacunae</name>
    <dbReference type="NCBI Taxonomy" id="1963018"/>
    <lineage>
        <taxon>Bacteria</taxon>
        <taxon>Pseudomonadati</taxon>
        <taxon>Pseudomonadota</taxon>
        <taxon>Betaproteobacteria</taxon>
        <taxon>Neisseriales</taxon>
        <taxon>Chitinibacteraceae</taxon>
        <taxon>Chitinimonas</taxon>
    </lineage>
</organism>
<dbReference type="Gene3D" id="3.40.630.30">
    <property type="match status" value="1"/>
</dbReference>
<protein>
    <submittedName>
        <fullName evidence="2">GNAT family N-acetyltransferase</fullName>
        <ecNumber evidence="2">2.3.-.-</ecNumber>
    </submittedName>
</protein>